<feature type="transmembrane region" description="Helical" evidence="6">
    <location>
        <begin position="719"/>
        <end position="738"/>
    </location>
</feature>
<feature type="domain" description="MacB-like periplasmic core" evidence="8">
    <location>
        <begin position="20"/>
        <end position="201"/>
    </location>
</feature>
<proteinExistence type="predicted"/>
<feature type="domain" description="ABC3 transporter permease C-terminal" evidence="7">
    <location>
        <begin position="670"/>
        <end position="779"/>
    </location>
</feature>
<dbReference type="Proteomes" id="UP001501411">
    <property type="component" value="Unassembled WGS sequence"/>
</dbReference>
<dbReference type="InterPro" id="IPR003838">
    <property type="entry name" value="ABC3_permease_C"/>
</dbReference>
<dbReference type="Pfam" id="PF12704">
    <property type="entry name" value="MacB_PCD"/>
    <property type="match status" value="2"/>
</dbReference>
<keyword evidence="3 6" id="KW-0812">Transmembrane</keyword>
<protein>
    <submittedName>
        <fullName evidence="9">ABC transporter permease</fullName>
    </submittedName>
</protein>
<feature type="domain" description="MacB-like periplasmic core" evidence="8">
    <location>
        <begin position="431"/>
        <end position="632"/>
    </location>
</feature>
<name>A0ABP9C2M3_9SPHI</name>
<evidence type="ECO:0000256" key="2">
    <source>
        <dbReference type="ARBA" id="ARBA00022475"/>
    </source>
</evidence>
<organism evidence="9 10">
    <name type="scientific">Olivibacter ginsenosidimutans</name>
    <dbReference type="NCBI Taxonomy" id="1176537"/>
    <lineage>
        <taxon>Bacteria</taxon>
        <taxon>Pseudomonadati</taxon>
        <taxon>Bacteroidota</taxon>
        <taxon>Sphingobacteriia</taxon>
        <taxon>Sphingobacteriales</taxon>
        <taxon>Sphingobacteriaceae</taxon>
        <taxon>Olivibacter</taxon>
    </lineage>
</organism>
<dbReference type="PANTHER" id="PTHR30572">
    <property type="entry name" value="MEMBRANE COMPONENT OF TRANSPORTER-RELATED"/>
    <property type="match status" value="1"/>
</dbReference>
<gene>
    <name evidence="9" type="ORF">GCM10023231_35240</name>
</gene>
<reference evidence="10" key="1">
    <citation type="journal article" date="2019" name="Int. J. Syst. Evol. Microbiol.">
        <title>The Global Catalogue of Microorganisms (GCM) 10K type strain sequencing project: providing services to taxonomists for standard genome sequencing and annotation.</title>
        <authorList>
            <consortium name="The Broad Institute Genomics Platform"/>
            <consortium name="The Broad Institute Genome Sequencing Center for Infectious Disease"/>
            <person name="Wu L."/>
            <person name="Ma J."/>
        </authorList>
    </citation>
    <scope>NUCLEOTIDE SEQUENCE [LARGE SCALE GENOMIC DNA]</scope>
    <source>
        <strain evidence="10">JCM 18200</strain>
    </source>
</reference>
<dbReference type="PANTHER" id="PTHR30572:SF18">
    <property type="entry name" value="ABC-TYPE MACROLIDE FAMILY EXPORT SYSTEM PERMEASE COMPONENT 2"/>
    <property type="match status" value="1"/>
</dbReference>
<accession>A0ABP9C2M3</accession>
<feature type="transmembrane region" description="Helical" evidence="6">
    <location>
        <begin position="419"/>
        <end position="444"/>
    </location>
</feature>
<feature type="transmembrane region" description="Helical" evidence="6">
    <location>
        <begin position="750"/>
        <end position="771"/>
    </location>
</feature>
<dbReference type="Pfam" id="PF02687">
    <property type="entry name" value="FtsX"/>
    <property type="match status" value="2"/>
</dbReference>
<feature type="transmembrane region" description="Helical" evidence="6">
    <location>
        <begin position="328"/>
        <end position="355"/>
    </location>
</feature>
<comment type="caution">
    <text evidence="9">The sequence shown here is derived from an EMBL/GenBank/DDBJ whole genome shotgun (WGS) entry which is preliminary data.</text>
</comment>
<feature type="transmembrane region" description="Helical" evidence="6">
    <location>
        <begin position="667"/>
        <end position="686"/>
    </location>
</feature>
<evidence type="ECO:0000313" key="9">
    <source>
        <dbReference type="EMBL" id="GAA4803208.1"/>
    </source>
</evidence>
<evidence type="ECO:0000259" key="7">
    <source>
        <dbReference type="Pfam" id="PF02687"/>
    </source>
</evidence>
<sequence>MLKNYFKIAYRNLVRQKSFSALNIIGLTIGMAASIFILLWVQHEQSYDHFHKHADHIYRVTAEASEDFHAAINNATMPLALQATAPAIQKVLRISHPSKNILTYGDAIYEEERGFFVDSTFFDFFSFPLLEGNATTALLRPDAILLTKSLAKKFFGNRSPLGQTLKMNNEQLVTVTGVLADLPRNSHFQFNYLMPISAIAKTDKDIVTGTWRNFNFYAYLLFNKHFDGSKAHIEAFERQMNALYKAHEQQMKVNFHLQPLTDIHLHSHLQIELDDNGNLQYVQILSLVAFFILGLACINFMNLTTARSINRAKEVGLRKVMGSLRKQLVSQFLTESVCMSLLSLILAVGLVKLTLPLLNELTAQDLTLALLHGKTITRLLAIALITGLVSGSYPALYLSGFRPVNVLKGRTLFGKNDSLTFRNTLVVLQFVLAMLLLTGTVAIYQQLAYIKKMNLGFNRSNLLYVPMRGSLYDKFDAYQHELAQNTLTAQFAITNILPTNVMTGSVHVQWEGKDPNRQPIIPDMSVSSRFFDVFQMKMVAGRTFLPNSQADSSNFIINEKMAHLMGYDPSAAIGKSLTFGSRLGQIVGVVKDFNFKPIQQTIEPLVIKPNDYGGNVIVRTQPGKTEATIKALKRINETIDPNSPFSFGFLDQDLNNHYQAEQRMGNLFNLFAILAIFISCLGLYGLSAFMTEQRFKEIGIRKVLGATTTGIVSLLSKRFIRLICLAILIALPIAWYGVNSWLNNFAYHISVGWFVFAGSALTLLSIALLTVSYESIRAALANPVKSLHNE</sequence>
<comment type="subcellular location">
    <subcellularLocation>
        <location evidence="1">Cell membrane</location>
        <topology evidence="1">Multi-pass membrane protein</topology>
    </subcellularLocation>
</comment>
<feature type="transmembrane region" description="Helical" evidence="6">
    <location>
        <begin position="375"/>
        <end position="398"/>
    </location>
</feature>
<keyword evidence="2" id="KW-1003">Cell membrane</keyword>
<evidence type="ECO:0000256" key="1">
    <source>
        <dbReference type="ARBA" id="ARBA00004651"/>
    </source>
</evidence>
<dbReference type="InterPro" id="IPR050250">
    <property type="entry name" value="Macrolide_Exporter_MacB"/>
</dbReference>
<evidence type="ECO:0000259" key="8">
    <source>
        <dbReference type="Pfam" id="PF12704"/>
    </source>
</evidence>
<feature type="domain" description="ABC3 transporter permease C-terminal" evidence="7">
    <location>
        <begin position="287"/>
        <end position="399"/>
    </location>
</feature>
<dbReference type="RefSeq" id="WP_345233831.1">
    <property type="nucleotide sequence ID" value="NZ_BAABIQ010000043.1"/>
</dbReference>
<evidence type="ECO:0000256" key="6">
    <source>
        <dbReference type="SAM" id="Phobius"/>
    </source>
</evidence>
<keyword evidence="10" id="KW-1185">Reference proteome</keyword>
<evidence type="ECO:0000256" key="3">
    <source>
        <dbReference type="ARBA" id="ARBA00022692"/>
    </source>
</evidence>
<keyword evidence="4 6" id="KW-1133">Transmembrane helix</keyword>
<feature type="transmembrane region" description="Helical" evidence="6">
    <location>
        <begin position="281"/>
        <end position="303"/>
    </location>
</feature>
<evidence type="ECO:0000256" key="5">
    <source>
        <dbReference type="ARBA" id="ARBA00023136"/>
    </source>
</evidence>
<feature type="transmembrane region" description="Helical" evidence="6">
    <location>
        <begin position="21"/>
        <end position="41"/>
    </location>
</feature>
<dbReference type="EMBL" id="BAABIQ010000043">
    <property type="protein sequence ID" value="GAA4803208.1"/>
    <property type="molecule type" value="Genomic_DNA"/>
</dbReference>
<evidence type="ECO:0000313" key="10">
    <source>
        <dbReference type="Proteomes" id="UP001501411"/>
    </source>
</evidence>
<keyword evidence="5 6" id="KW-0472">Membrane</keyword>
<dbReference type="InterPro" id="IPR025857">
    <property type="entry name" value="MacB_PCD"/>
</dbReference>
<evidence type="ECO:0000256" key="4">
    <source>
        <dbReference type="ARBA" id="ARBA00022989"/>
    </source>
</evidence>